<evidence type="ECO:0000256" key="3">
    <source>
        <dbReference type="ARBA" id="ARBA00022823"/>
    </source>
</evidence>
<comment type="similarity">
    <text evidence="2 4">Belongs to the 2-oxoacid dehydrogenase family.</text>
</comment>
<feature type="region of interest" description="Disordered" evidence="5">
    <location>
        <begin position="166"/>
        <end position="215"/>
    </location>
</feature>
<dbReference type="PROSITE" id="PS51826">
    <property type="entry name" value="PSBD"/>
    <property type="match status" value="1"/>
</dbReference>
<dbReference type="Pfam" id="PF02817">
    <property type="entry name" value="E3_binding"/>
    <property type="match status" value="1"/>
</dbReference>
<dbReference type="InterPro" id="IPR001078">
    <property type="entry name" value="2-oxoacid_DH_actylTfrase"/>
</dbReference>
<evidence type="ECO:0000259" key="7">
    <source>
        <dbReference type="PROSITE" id="PS51826"/>
    </source>
</evidence>
<gene>
    <name evidence="8" type="ORF">GCM10025868_36220</name>
</gene>
<dbReference type="Pfam" id="PF00198">
    <property type="entry name" value="2-oxoacid_dh"/>
    <property type="match status" value="1"/>
</dbReference>
<keyword evidence="3 4" id="KW-0450">Lipoyl</keyword>
<dbReference type="InterPro" id="IPR023213">
    <property type="entry name" value="CAT-like_dom_sf"/>
</dbReference>
<dbReference type="SUPFAM" id="SSF47005">
    <property type="entry name" value="Peripheral subunit-binding domain of 2-oxo acid dehydrogenase complex"/>
    <property type="match status" value="1"/>
</dbReference>
<evidence type="ECO:0000313" key="8">
    <source>
        <dbReference type="EMBL" id="GMA88372.1"/>
    </source>
</evidence>
<dbReference type="EMBL" id="BSUZ01000001">
    <property type="protein sequence ID" value="GMA88372.1"/>
    <property type="molecule type" value="Genomic_DNA"/>
</dbReference>
<dbReference type="InterPro" id="IPR036625">
    <property type="entry name" value="E3-bd_dom_sf"/>
</dbReference>
<dbReference type="InterPro" id="IPR000089">
    <property type="entry name" value="Biotin_lipoyl"/>
</dbReference>
<dbReference type="PANTHER" id="PTHR23151:SF90">
    <property type="entry name" value="DIHYDROLIPOYLLYSINE-RESIDUE ACETYLTRANSFERASE COMPONENT OF PYRUVATE DEHYDROGENASE COMPLEX, MITOCHONDRIAL-RELATED"/>
    <property type="match status" value="1"/>
</dbReference>
<dbReference type="InterPro" id="IPR011053">
    <property type="entry name" value="Single_hybrid_motif"/>
</dbReference>
<dbReference type="SUPFAM" id="SSF52777">
    <property type="entry name" value="CoA-dependent acyltransferases"/>
    <property type="match status" value="1"/>
</dbReference>
<feature type="domain" description="Peripheral subunit-binding (PSBD)" evidence="7">
    <location>
        <begin position="132"/>
        <end position="169"/>
    </location>
</feature>
<sequence length="434" mass="44087">MATLLLMPEVAAGDDGATLSSWSVAVGAAYRANDTIAVVETAKAAVDVDAEADGVVLRTLVAEGADVEVGEPIALLGSPGEQVADVDAVLAEPGVADGVVGVPAPGAPEAVEPPPAVGVDGHEDAEQPQRVFASPLARRLAREAGLDLADLVGTGPGGRVVRDDVRAAQAHRASSPPASQEPEPVAAQPVQPVQPVQAAAPAPAPEPAAGWTDVPHTRLRRALARRLTESVTTAPHFTVSGRAVVDRLLALRAEINGSTSARVSVNDLVVKAVAHAHTEVPAMNVVWTDDAVRRFDAVDVAVAVATPAGLVTPVVRGVQGLGVGAVAAATSDLVLRAREGRLQQRELEGGSITVSNLGTSGTRSFTAIINPPQAAILAVGAASPEPVVVDGSIVVASVLHLTASVDHRPVDGAVAAQWMRALVDVIEHPLGLLV</sequence>
<keyword evidence="9" id="KW-1185">Reference proteome</keyword>
<name>A0ABQ6JKR1_9ACTN</name>
<dbReference type="InterPro" id="IPR045257">
    <property type="entry name" value="E2/Pdx1"/>
</dbReference>
<dbReference type="InterPro" id="IPR004167">
    <property type="entry name" value="PSBD"/>
</dbReference>
<dbReference type="Proteomes" id="UP001157017">
    <property type="component" value="Unassembled WGS sequence"/>
</dbReference>
<keyword evidence="8" id="KW-0670">Pyruvate</keyword>
<dbReference type="Pfam" id="PF00364">
    <property type="entry name" value="Biotin_lipoyl"/>
    <property type="match status" value="1"/>
</dbReference>
<dbReference type="SUPFAM" id="SSF51230">
    <property type="entry name" value="Single hybrid motif"/>
    <property type="match status" value="1"/>
</dbReference>
<proteinExistence type="inferred from homology"/>
<keyword evidence="4" id="KW-0808">Transferase</keyword>
<evidence type="ECO:0000256" key="5">
    <source>
        <dbReference type="SAM" id="MobiDB-lite"/>
    </source>
</evidence>
<keyword evidence="4" id="KW-0012">Acyltransferase</keyword>
<protein>
    <recommendedName>
        <fullName evidence="4">Dihydrolipoamide acetyltransferase component of pyruvate dehydrogenase complex</fullName>
        <ecNumber evidence="4">2.3.1.-</ecNumber>
    </recommendedName>
</protein>
<dbReference type="EC" id="2.3.1.-" evidence="4"/>
<reference evidence="9" key="1">
    <citation type="journal article" date="2019" name="Int. J. Syst. Evol. Microbiol.">
        <title>The Global Catalogue of Microorganisms (GCM) 10K type strain sequencing project: providing services to taxonomists for standard genome sequencing and annotation.</title>
        <authorList>
            <consortium name="The Broad Institute Genomics Platform"/>
            <consortium name="The Broad Institute Genome Sequencing Center for Infectious Disease"/>
            <person name="Wu L."/>
            <person name="Ma J."/>
        </authorList>
    </citation>
    <scope>NUCLEOTIDE SEQUENCE [LARGE SCALE GENOMIC DNA]</scope>
    <source>
        <strain evidence="9">NBRC 108730</strain>
    </source>
</reference>
<comment type="caution">
    <text evidence="8">The sequence shown here is derived from an EMBL/GenBank/DDBJ whole genome shotgun (WGS) entry which is preliminary data.</text>
</comment>
<dbReference type="CDD" id="cd06849">
    <property type="entry name" value="lipoyl_domain"/>
    <property type="match status" value="1"/>
</dbReference>
<evidence type="ECO:0000256" key="4">
    <source>
        <dbReference type="RuleBase" id="RU003423"/>
    </source>
</evidence>
<comment type="cofactor">
    <cofactor evidence="1 4">
        <name>(R)-lipoate</name>
        <dbReference type="ChEBI" id="CHEBI:83088"/>
    </cofactor>
</comment>
<evidence type="ECO:0000259" key="6">
    <source>
        <dbReference type="PROSITE" id="PS50968"/>
    </source>
</evidence>
<evidence type="ECO:0000256" key="2">
    <source>
        <dbReference type="ARBA" id="ARBA00007317"/>
    </source>
</evidence>
<accession>A0ABQ6JKR1</accession>
<evidence type="ECO:0000313" key="9">
    <source>
        <dbReference type="Proteomes" id="UP001157017"/>
    </source>
</evidence>
<feature type="compositionally biased region" description="Low complexity" evidence="5">
    <location>
        <begin position="173"/>
        <end position="201"/>
    </location>
</feature>
<evidence type="ECO:0000256" key="1">
    <source>
        <dbReference type="ARBA" id="ARBA00001938"/>
    </source>
</evidence>
<feature type="domain" description="Lipoyl-binding" evidence="6">
    <location>
        <begin position="2"/>
        <end position="77"/>
    </location>
</feature>
<dbReference type="PANTHER" id="PTHR23151">
    <property type="entry name" value="DIHYDROLIPOAMIDE ACETYL/SUCCINYL-TRANSFERASE-RELATED"/>
    <property type="match status" value="1"/>
</dbReference>
<organism evidence="8 9">
    <name type="scientific">Angustibacter aerolatus</name>
    <dbReference type="NCBI Taxonomy" id="1162965"/>
    <lineage>
        <taxon>Bacteria</taxon>
        <taxon>Bacillati</taxon>
        <taxon>Actinomycetota</taxon>
        <taxon>Actinomycetes</taxon>
        <taxon>Kineosporiales</taxon>
        <taxon>Kineosporiaceae</taxon>
    </lineage>
</organism>
<dbReference type="Gene3D" id="2.40.50.100">
    <property type="match status" value="1"/>
</dbReference>
<dbReference type="PROSITE" id="PS50968">
    <property type="entry name" value="BIOTINYL_LIPOYL"/>
    <property type="match status" value="1"/>
</dbReference>
<dbReference type="Gene3D" id="3.30.559.10">
    <property type="entry name" value="Chloramphenicol acetyltransferase-like domain"/>
    <property type="match status" value="1"/>
</dbReference>
<dbReference type="Gene3D" id="4.10.320.10">
    <property type="entry name" value="E3-binding domain"/>
    <property type="match status" value="1"/>
</dbReference>